<evidence type="ECO:0000313" key="3">
    <source>
        <dbReference type="Proteomes" id="UP001231189"/>
    </source>
</evidence>
<keyword evidence="3" id="KW-1185">Reference proteome</keyword>
<evidence type="ECO:0000313" key="2">
    <source>
        <dbReference type="EMBL" id="KAK1652826.1"/>
    </source>
</evidence>
<dbReference type="Proteomes" id="UP001231189">
    <property type="component" value="Unassembled WGS sequence"/>
</dbReference>
<dbReference type="PANTHER" id="PTHR34480">
    <property type="entry name" value="OS01G0967800 PROTEIN-RELATED"/>
    <property type="match status" value="1"/>
</dbReference>
<evidence type="ECO:0000256" key="1">
    <source>
        <dbReference type="SAM" id="MobiDB-lite"/>
    </source>
</evidence>
<protein>
    <submittedName>
        <fullName evidence="2">Uncharacterized protein</fullName>
    </submittedName>
</protein>
<sequence length="636" mass="70689">MPRKRRGKEAPPPGSNGEMLHKKAATAASSGAVPMLHPGKGTACSTEEMLQKKAAAAASSGAAPTIDPGMGPYGSDSSGEMLQKKVAAAALSGGAPTMDPEKGTSGSDSSGEMLQKKAAAAGSSGGARTMDPVKGPSGSDSSGEMLQTAASLSGGAPMTDPQKGLSGSDSCGGMLQKKAAAVASALGVPHGNSTAQDHEESDAKHPTKKPRTISSAKIPHEHCTEDEGNMGLSGGMLQKQSPKVGADTGMSGDMLHDHLAEEVDAGKGIKESDSNEIVHVKKEDTREQVKCLIEEMNASCIGEQISSDEFIGYYKRLPRGPPKIYLGDMLEDAAMDKQEVLHALYRLRYLKYQFRHQASKENMLDDHLRSLLDKPEDDCDQKFLEEEEFFRCFEKDMTLDWFIHPDYEFCSSLTDYQRLVLRNHGGTEYGRWSEYHSYLRSYKIEKEYVKYCEELSKKLKWMEDYVCTCPSRKWDYITTRAAYQAIRIAATDFHEIDLSLAYSGYNDCRRSMGYDATFFKEYDDLYFEIWQRVTKKSISFKDALEEVCKLNRFPLRQYRMEGALECDYTMMWMETEYQTCTKDIASGDTEEKARRLIAEAVQTLVNKPKSYEQYIRKKIEIARIIGILPPDEDPEE</sequence>
<reference evidence="2" key="1">
    <citation type="submission" date="2023-07" db="EMBL/GenBank/DDBJ databases">
        <title>A chromosome-level genome assembly of Lolium multiflorum.</title>
        <authorList>
            <person name="Chen Y."/>
            <person name="Copetti D."/>
            <person name="Kolliker R."/>
            <person name="Studer B."/>
        </authorList>
    </citation>
    <scope>NUCLEOTIDE SEQUENCE</scope>
    <source>
        <strain evidence="2">02402/16</strain>
        <tissue evidence="2">Leaf</tissue>
    </source>
</reference>
<accession>A0AAD8SK02</accession>
<organism evidence="2 3">
    <name type="scientific">Lolium multiflorum</name>
    <name type="common">Italian ryegrass</name>
    <name type="synonym">Lolium perenne subsp. multiflorum</name>
    <dbReference type="NCBI Taxonomy" id="4521"/>
    <lineage>
        <taxon>Eukaryota</taxon>
        <taxon>Viridiplantae</taxon>
        <taxon>Streptophyta</taxon>
        <taxon>Embryophyta</taxon>
        <taxon>Tracheophyta</taxon>
        <taxon>Spermatophyta</taxon>
        <taxon>Magnoliopsida</taxon>
        <taxon>Liliopsida</taxon>
        <taxon>Poales</taxon>
        <taxon>Poaceae</taxon>
        <taxon>BOP clade</taxon>
        <taxon>Pooideae</taxon>
        <taxon>Poodae</taxon>
        <taxon>Poeae</taxon>
        <taxon>Poeae Chloroplast Group 2 (Poeae type)</taxon>
        <taxon>Loliodinae</taxon>
        <taxon>Loliinae</taxon>
        <taxon>Lolium</taxon>
    </lineage>
</organism>
<dbReference type="PANTHER" id="PTHR34480:SF15">
    <property type="entry name" value="GENOME ASSEMBLY, CHROMOSOME: II"/>
    <property type="match status" value="1"/>
</dbReference>
<dbReference type="EMBL" id="JAUUTY010000004">
    <property type="protein sequence ID" value="KAK1652826.1"/>
    <property type="molecule type" value="Genomic_DNA"/>
</dbReference>
<proteinExistence type="predicted"/>
<comment type="caution">
    <text evidence="2">The sequence shown here is derived from an EMBL/GenBank/DDBJ whole genome shotgun (WGS) entry which is preliminary data.</text>
</comment>
<gene>
    <name evidence="2" type="ORF">QYE76_070631</name>
</gene>
<feature type="region of interest" description="Disordered" evidence="1">
    <location>
        <begin position="188"/>
        <end position="214"/>
    </location>
</feature>
<dbReference type="AlphaFoldDB" id="A0AAD8SK02"/>
<feature type="compositionally biased region" description="Basic and acidic residues" evidence="1">
    <location>
        <begin position="196"/>
        <end position="205"/>
    </location>
</feature>
<name>A0AAD8SK02_LOLMU</name>
<feature type="compositionally biased region" description="Low complexity" evidence="1">
    <location>
        <begin position="54"/>
        <end position="63"/>
    </location>
</feature>
<feature type="compositionally biased region" description="Polar residues" evidence="1">
    <location>
        <begin position="138"/>
        <end position="151"/>
    </location>
</feature>
<feature type="region of interest" description="Disordered" evidence="1">
    <location>
        <begin position="25"/>
        <end position="171"/>
    </location>
</feature>